<reference evidence="1 2" key="1">
    <citation type="submission" date="2019-06" db="EMBL/GenBank/DDBJ databases">
        <title>Draft genomes of female and male turbot (Scophthalmus maximus).</title>
        <authorList>
            <person name="Xu H."/>
            <person name="Xu X.-W."/>
            <person name="Shao C."/>
            <person name="Chen S."/>
        </authorList>
    </citation>
    <scope>NUCLEOTIDE SEQUENCE [LARGE SCALE GENOMIC DNA]</scope>
    <source>
        <strain evidence="1">Ysfricsl-2016a</strain>
        <tissue evidence="1">Blood</tissue>
    </source>
</reference>
<organism evidence="1 2">
    <name type="scientific">Scophthalmus maximus</name>
    <name type="common">Turbot</name>
    <name type="synonym">Psetta maxima</name>
    <dbReference type="NCBI Taxonomy" id="52904"/>
    <lineage>
        <taxon>Eukaryota</taxon>
        <taxon>Metazoa</taxon>
        <taxon>Chordata</taxon>
        <taxon>Craniata</taxon>
        <taxon>Vertebrata</taxon>
        <taxon>Euteleostomi</taxon>
        <taxon>Actinopterygii</taxon>
        <taxon>Neopterygii</taxon>
        <taxon>Teleostei</taxon>
        <taxon>Neoteleostei</taxon>
        <taxon>Acanthomorphata</taxon>
        <taxon>Carangaria</taxon>
        <taxon>Pleuronectiformes</taxon>
        <taxon>Pleuronectoidei</taxon>
        <taxon>Scophthalmidae</taxon>
        <taxon>Scophthalmus</taxon>
    </lineage>
</organism>
<proteinExistence type="predicted"/>
<evidence type="ECO:0000313" key="1">
    <source>
        <dbReference type="EMBL" id="KAF0033532.1"/>
    </source>
</evidence>
<comment type="caution">
    <text evidence="1">The sequence shown here is derived from an EMBL/GenBank/DDBJ whole genome shotgun (WGS) entry which is preliminary data.</text>
</comment>
<name>A0A6A4STU1_SCOMX</name>
<dbReference type="AlphaFoldDB" id="A0A6A4STU1"/>
<dbReference type="EMBL" id="VEVO01000012">
    <property type="protein sequence ID" value="KAF0033532.1"/>
    <property type="molecule type" value="Genomic_DNA"/>
</dbReference>
<accession>A0A6A4STU1</accession>
<gene>
    <name evidence="1" type="ORF">F2P81_013598</name>
</gene>
<dbReference type="Proteomes" id="UP000438429">
    <property type="component" value="Unassembled WGS sequence"/>
</dbReference>
<evidence type="ECO:0000313" key="2">
    <source>
        <dbReference type="Proteomes" id="UP000438429"/>
    </source>
</evidence>
<protein>
    <submittedName>
        <fullName evidence="1">Uncharacterized protein</fullName>
    </submittedName>
</protein>
<sequence length="160" mass="17999">MRRVDCSTIVNRTGVAITGDECKQCDVSTHSTQIDELTWKRPLVPPNYEVCKLFLGIRIASDFLFAPSKCRRAGGLDWTHGTCPTRLVYRCSCNGHTRKWDWWTTTLMPENTVPTWSSLIAVGHPCFQSFSLGMRGALAVTLNNHNVGFSKTDAMCDRQQ</sequence>